<evidence type="ECO:0000256" key="2">
    <source>
        <dbReference type="ARBA" id="ARBA00022908"/>
    </source>
</evidence>
<evidence type="ECO:0000256" key="4">
    <source>
        <dbReference type="ARBA" id="ARBA00023172"/>
    </source>
</evidence>
<dbReference type="InterPro" id="IPR011010">
    <property type="entry name" value="DNA_brk_join_enz"/>
</dbReference>
<name>A0ABR9AA15_9PSED</name>
<comment type="caution">
    <text evidence="5">The sequence shown here is derived from an EMBL/GenBank/DDBJ whole genome shotgun (WGS) entry which is preliminary data.</text>
</comment>
<keyword evidence="2" id="KW-0229">DNA integration</keyword>
<reference evidence="5 6" key="1">
    <citation type="journal article" date="2020" name="FEMS Microbiol. Ecol.">
        <title>Temporal dynamics of bacterial communities during seed development and maturation.</title>
        <authorList>
            <person name="Chesneau G."/>
            <person name="Torres-Cortes G."/>
            <person name="Briand M."/>
            <person name="Darrasse A."/>
            <person name="Preveaux A."/>
            <person name="Marais C."/>
            <person name="Jacques M.A."/>
            <person name="Shade A."/>
            <person name="Barret M."/>
        </authorList>
    </citation>
    <scope>NUCLEOTIDE SEQUENCE [LARGE SCALE GENOMIC DNA]</scope>
    <source>
        <strain evidence="5 6">CFBP13723</strain>
    </source>
</reference>
<accession>A0ABR9AA15</accession>
<gene>
    <name evidence="5" type="ORF">IFT62_16865</name>
</gene>
<dbReference type="InterPro" id="IPR050090">
    <property type="entry name" value="Tyrosine_recombinase_XerCD"/>
</dbReference>
<dbReference type="Proteomes" id="UP000625247">
    <property type="component" value="Unassembled WGS sequence"/>
</dbReference>
<keyword evidence="4" id="KW-0233">DNA recombination</keyword>
<dbReference type="PANTHER" id="PTHR30349">
    <property type="entry name" value="PHAGE INTEGRASE-RELATED"/>
    <property type="match status" value="1"/>
</dbReference>
<evidence type="ECO:0000256" key="3">
    <source>
        <dbReference type="ARBA" id="ARBA00023125"/>
    </source>
</evidence>
<dbReference type="EMBL" id="JACYNP010000007">
    <property type="protein sequence ID" value="MBD8122887.1"/>
    <property type="molecule type" value="Genomic_DNA"/>
</dbReference>
<evidence type="ECO:0000256" key="1">
    <source>
        <dbReference type="ARBA" id="ARBA00008857"/>
    </source>
</evidence>
<sequence length="438" mass="50363">MIRITKKYVEYVPAESLKKVAHYILIYEGKKASVLLSHVNLFLYSNTRSSQKTSSRYASIISMFYRHLSTTEDFQSVAPSQYHLFARNKHVKRWQSAREMERVAEDSASPTSETIFGEAKLLMNYFRWLGDAGFTPGVEVKLKSWIPPYRSSRYQAYIGLRAKQVMDTTSIDVLDRQGQQQSAIRSLITPHEISQLATNYSDPVYAVMLIFAVATAMRPMDLCRFPYYGNSANAHIGPFSSMDFTEPNVNYTVYNSKGRKTRTILVHQDALRDVEESYIKPLYATRAKKYKDNHGEEPPLSLLFLTKDGHPVTPDRIAQRTTAAKKKALKLNPSLRANLRFYDARDWWPTQYLIRNFGEEIFNNDGLFNLAVAQVLQNQMGHEFLRTTFDHYVDLSRVILTMHKRRSIEIFRAADLSANKFIQAVGTLDETMIPDMVA</sequence>
<keyword evidence="3" id="KW-0238">DNA-binding</keyword>
<proteinExistence type="inferred from homology"/>
<dbReference type="PANTHER" id="PTHR30349:SF41">
    <property type="entry name" value="INTEGRASE_RECOMBINASE PROTEIN MJ0367-RELATED"/>
    <property type="match status" value="1"/>
</dbReference>
<evidence type="ECO:0000313" key="6">
    <source>
        <dbReference type="Proteomes" id="UP000625247"/>
    </source>
</evidence>
<dbReference type="RefSeq" id="WP_191944945.1">
    <property type="nucleotide sequence ID" value="NZ_JACYNP010000007.1"/>
</dbReference>
<keyword evidence="6" id="KW-1185">Reference proteome</keyword>
<protein>
    <submittedName>
        <fullName evidence="5">Site-specific integrase</fullName>
    </submittedName>
</protein>
<dbReference type="Gene3D" id="1.10.443.10">
    <property type="entry name" value="Intergrase catalytic core"/>
    <property type="match status" value="1"/>
</dbReference>
<organism evidence="5 6">
    <name type="scientific">Pseudomonas lutea</name>
    <dbReference type="NCBI Taxonomy" id="243924"/>
    <lineage>
        <taxon>Bacteria</taxon>
        <taxon>Pseudomonadati</taxon>
        <taxon>Pseudomonadota</taxon>
        <taxon>Gammaproteobacteria</taxon>
        <taxon>Pseudomonadales</taxon>
        <taxon>Pseudomonadaceae</taxon>
        <taxon>Pseudomonas</taxon>
    </lineage>
</organism>
<dbReference type="SUPFAM" id="SSF56349">
    <property type="entry name" value="DNA breaking-rejoining enzymes"/>
    <property type="match status" value="1"/>
</dbReference>
<dbReference type="InterPro" id="IPR013762">
    <property type="entry name" value="Integrase-like_cat_sf"/>
</dbReference>
<comment type="similarity">
    <text evidence="1">Belongs to the 'phage' integrase family.</text>
</comment>
<evidence type="ECO:0000313" key="5">
    <source>
        <dbReference type="EMBL" id="MBD8122887.1"/>
    </source>
</evidence>